<protein>
    <submittedName>
        <fullName evidence="1">Uncharacterized protein</fullName>
    </submittedName>
</protein>
<dbReference type="AlphaFoldDB" id="A0A7X2TG76"/>
<gene>
    <name evidence="1" type="ORF">FYJ51_08160</name>
</gene>
<evidence type="ECO:0000313" key="2">
    <source>
        <dbReference type="Proteomes" id="UP000461880"/>
    </source>
</evidence>
<dbReference type="EMBL" id="VUMN01000018">
    <property type="protein sequence ID" value="MSS58880.1"/>
    <property type="molecule type" value="Genomic_DNA"/>
</dbReference>
<organism evidence="1 2">
    <name type="scientific">Stecheria intestinalis</name>
    <dbReference type="NCBI Taxonomy" id="2606630"/>
    <lineage>
        <taxon>Bacteria</taxon>
        <taxon>Bacillati</taxon>
        <taxon>Bacillota</taxon>
        <taxon>Erysipelotrichia</taxon>
        <taxon>Erysipelotrichales</taxon>
        <taxon>Erysipelotrichaceae</taxon>
        <taxon>Stecheria</taxon>
    </lineage>
</organism>
<evidence type="ECO:0000313" key="1">
    <source>
        <dbReference type="EMBL" id="MSS58880.1"/>
    </source>
</evidence>
<proteinExistence type="predicted"/>
<comment type="caution">
    <text evidence="1">The sequence shown here is derived from an EMBL/GenBank/DDBJ whole genome shotgun (WGS) entry which is preliminary data.</text>
</comment>
<dbReference type="RefSeq" id="WP_154504870.1">
    <property type="nucleotide sequence ID" value="NZ_VUMN01000018.1"/>
</dbReference>
<sequence length="536" mass="63528">MRDFQKGCEQRVLLGYCAESILNRQGRNMEIESWFEEGRLDVMFYDVLLFIMDSSLSSRDGTPLEEIAAFLAEDCRMYGHELSGAQIHSLADYMVRDILQNDGRILQYPIYDTEKQVWQDRTVRLIEDSIQDGIIFYRLTEQGYDFLLRTREVDAEYDGWVSMLIMQRKLEHRNFRESKDQCRQCLNILRREEQRFLDFTMRVRQDVASIGRKEYSKMISSYYENLDEEKKLTDETINLVEKFRAELSRNLQNHFHADEETAQNLSYLSEMADMLAIITGEEGKLLEQRYSISSLYQEMLEDNLTISPIHRYDFGKEVIDPFAKISGNAMAAGYRRLIRPLYEPEAEKVFDLLMLYRPEKKFREEDRSDLILDTEETYDSSDEKEEIEAISERYAKVFSRLLDYCALHPEGFAVSEFISWYEEELQEDYPGNRNDKSCFLMFLNLYAMGIVRLEVDPESNEVPDKDFSLNETLRRLQEQDPEFHGIRSLSVSSEDGEDLFEFYDPDADEPKQIYGMSRIRIIPEIERNLHYDRRQK</sequence>
<accession>A0A7X2TG76</accession>
<name>A0A7X2TG76_9FIRM</name>
<keyword evidence="2" id="KW-1185">Reference proteome</keyword>
<dbReference type="Proteomes" id="UP000461880">
    <property type="component" value="Unassembled WGS sequence"/>
</dbReference>
<reference evidence="1 2" key="1">
    <citation type="submission" date="2019-08" db="EMBL/GenBank/DDBJ databases">
        <title>In-depth cultivation of the pig gut microbiome towards novel bacterial diversity and tailored functional studies.</title>
        <authorList>
            <person name="Wylensek D."/>
            <person name="Hitch T.C.A."/>
            <person name="Clavel T."/>
        </authorList>
    </citation>
    <scope>NUCLEOTIDE SEQUENCE [LARGE SCALE GENOMIC DNA]</scope>
    <source>
        <strain evidence="1 2">Oil+RF-744-GAM-WT-6</strain>
    </source>
</reference>